<dbReference type="PANTHER" id="PTHR16943">
    <property type="entry name" value="2-METHYLCITRATE DEHYDRATASE-RELATED"/>
    <property type="match status" value="1"/>
</dbReference>
<reference evidence="4" key="1">
    <citation type="submission" date="2020-06" db="EMBL/GenBank/DDBJ databases">
        <title>A novel thermopfilic bacterium from Erzurum, Turkey.</title>
        <authorList>
            <person name="Adiguzel A."/>
            <person name="Ay H."/>
            <person name="Baltaci M.O."/>
        </authorList>
    </citation>
    <scope>NUCLEOTIDE SEQUENCE</scope>
    <source>
        <strain evidence="4">P2</strain>
    </source>
</reference>
<sequence>MKTIVIDYIKNESIHRLNKTILASLKNALADVVASALAGSATDAVKKVKQFSCNHWKEGESSIFLSSQKLSPIGAAFVNATMANALDIDDGHRLTKGHPGAVVFPAVLAAGEDFHCSGEEFLTSLLIGYEVGIRAGIIAHKVRPEYHCTGSWGALGATAGVSRILDLSKLEIGHALGIAEYQSTYSPMMRCIEHPSMVKDGIGWGCMTGISASYLAKEGFTGIPSLFSFDEAADFANDLGVKYRVEELYFKPFACCRWAQPAIEALKMLMEQHPISSEEVMKIKIYTFTESASLPTSKPRNTEEAQYNLSFPLASYLVFQEVGPDQVLNQLDHPKVLEIMDRIEVNVSEQLNRKFPKKALSRIEVFMQDGTIYRSETLQAKGDWDFPLTIDEKKEKFFRLVEPLLGHERCKELYEMIYEIDKLPNLKEFTHLIRKI</sequence>
<dbReference type="RefSeq" id="WP_173732376.1">
    <property type="nucleotide sequence ID" value="NZ_JABTTE010000030.1"/>
</dbReference>
<dbReference type="Pfam" id="PF19305">
    <property type="entry name" value="MmgE_PrpD_C"/>
    <property type="match status" value="1"/>
</dbReference>
<keyword evidence="5" id="KW-1185">Reference proteome</keyword>
<comment type="similarity">
    <text evidence="1">Belongs to the PrpD family.</text>
</comment>
<gene>
    <name evidence="4" type="ORF">HR057_15655</name>
</gene>
<evidence type="ECO:0000259" key="3">
    <source>
        <dbReference type="Pfam" id="PF19305"/>
    </source>
</evidence>
<comment type="caution">
    <text evidence="4">The sequence shown here is derived from an EMBL/GenBank/DDBJ whole genome shotgun (WGS) entry which is preliminary data.</text>
</comment>
<protein>
    <submittedName>
        <fullName evidence="4">MmgE/PrpD family protein</fullName>
    </submittedName>
</protein>
<dbReference type="Gene3D" id="3.30.1330.120">
    <property type="entry name" value="2-methylcitrate dehydratase PrpD"/>
    <property type="match status" value="1"/>
</dbReference>
<evidence type="ECO:0000259" key="2">
    <source>
        <dbReference type="Pfam" id="PF03972"/>
    </source>
</evidence>
<accession>A0A8J8GK09</accession>
<dbReference type="InterPro" id="IPR045336">
    <property type="entry name" value="MmgE_PrpD_N"/>
</dbReference>
<proteinExistence type="inferred from homology"/>
<evidence type="ECO:0000256" key="1">
    <source>
        <dbReference type="ARBA" id="ARBA00006174"/>
    </source>
</evidence>
<dbReference type="InterPro" id="IPR036148">
    <property type="entry name" value="MmgE/PrpD_sf"/>
</dbReference>
<dbReference type="Proteomes" id="UP000625804">
    <property type="component" value="Unassembled WGS sequence"/>
</dbReference>
<dbReference type="InterPro" id="IPR042188">
    <property type="entry name" value="MmgE/PrpD_sf_2"/>
</dbReference>
<organism evidence="4 5">
    <name type="scientific">Calidifontibacillus erzurumensis</name>
    <dbReference type="NCBI Taxonomy" id="2741433"/>
    <lineage>
        <taxon>Bacteria</taxon>
        <taxon>Bacillati</taxon>
        <taxon>Bacillota</taxon>
        <taxon>Bacilli</taxon>
        <taxon>Bacillales</taxon>
        <taxon>Bacillaceae</taxon>
        <taxon>Calidifontibacillus/Schinkia group</taxon>
        <taxon>Calidifontibacillus</taxon>
    </lineage>
</organism>
<dbReference type="SUPFAM" id="SSF103378">
    <property type="entry name" value="2-methylcitrate dehydratase PrpD"/>
    <property type="match status" value="1"/>
</dbReference>
<dbReference type="EMBL" id="JABTTE010000030">
    <property type="protein sequence ID" value="NSL53176.1"/>
    <property type="molecule type" value="Genomic_DNA"/>
</dbReference>
<name>A0A8J8GK09_9BACI</name>
<dbReference type="PANTHER" id="PTHR16943:SF8">
    <property type="entry name" value="2-METHYLCITRATE DEHYDRATASE"/>
    <property type="match status" value="1"/>
</dbReference>
<dbReference type="InterPro" id="IPR005656">
    <property type="entry name" value="MmgE_PrpD"/>
</dbReference>
<evidence type="ECO:0000313" key="5">
    <source>
        <dbReference type="Proteomes" id="UP000625804"/>
    </source>
</evidence>
<dbReference type="Gene3D" id="1.10.4100.10">
    <property type="entry name" value="2-methylcitrate dehydratase PrpD"/>
    <property type="match status" value="1"/>
</dbReference>
<feature type="domain" description="MmgE/PrpD N-terminal" evidence="2">
    <location>
        <begin position="7"/>
        <end position="227"/>
    </location>
</feature>
<feature type="domain" description="MmgE/PrpD C-terminal" evidence="3">
    <location>
        <begin position="253"/>
        <end position="413"/>
    </location>
</feature>
<evidence type="ECO:0000313" key="4">
    <source>
        <dbReference type="EMBL" id="NSL53176.1"/>
    </source>
</evidence>
<dbReference type="GO" id="GO:0016829">
    <property type="term" value="F:lyase activity"/>
    <property type="evidence" value="ECO:0007669"/>
    <property type="project" value="InterPro"/>
</dbReference>
<dbReference type="Pfam" id="PF03972">
    <property type="entry name" value="MmgE_PrpD_N"/>
    <property type="match status" value="1"/>
</dbReference>
<dbReference type="InterPro" id="IPR045337">
    <property type="entry name" value="MmgE_PrpD_C"/>
</dbReference>
<dbReference type="AlphaFoldDB" id="A0A8J8GK09"/>
<dbReference type="InterPro" id="IPR042183">
    <property type="entry name" value="MmgE/PrpD_sf_1"/>
</dbReference>